<feature type="transmembrane region" description="Helical" evidence="1">
    <location>
        <begin position="15"/>
        <end position="36"/>
    </location>
</feature>
<evidence type="ECO:0000256" key="1">
    <source>
        <dbReference type="SAM" id="Phobius"/>
    </source>
</evidence>
<organism evidence="2 3">
    <name type="scientific">Anaerosacchariphilus polymeriproducens</name>
    <dbReference type="NCBI Taxonomy" id="1812858"/>
    <lineage>
        <taxon>Bacteria</taxon>
        <taxon>Bacillati</taxon>
        <taxon>Bacillota</taxon>
        <taxon>Clostridia</taxon>
        <taxon>Lachnospirales</taxon>
        <taxon>Lachnospiraceae</taxon>
        <taxon>Anaerosacchariphilus</taxon>
    </lineage>
</organism>
<sequence>MNSELLNTIGIDPGYFIVGLIIAVMLMFLLIVISMVKLRKLNKKYNSFMKGKDAKSLEDIIIKKLEQIEKLVLSDKKNRKEIKLIKENLEISYQKLGIVKYDAFNEMGGKLSFALALLDKKHNGFLINAVHSRSGCYTYIKEIVEGKSYIVLAEEEKVALDKAINPQNYSE</sequence>
<keyword evidence="1" id="KW-1133">Transmembrane helix</keyword>
<reference evidence="2 3" key="1">
    <citation type="submission" date="2018-07" db="EMBL/GenBank/DDBJ databases">
        <title>Anaerosacharophilus polymeroproducens gen. nov. sp. nov., an anaerobic bacterium isolated from salt field.</title>
        <authorList>
            <person name="Kim W."/>
            <person name="Yang S.-H."/>
            <person name="Oh J."/>
            <person name="Lee J.-H."/>
            <person name="Kwon K.K."/>
        </authorList>
    </citation>
    <scope>NUCLEOTIDE SEQUENCE [LARGE SCALE GENOMIC DNA]</scope>
    <source>
        <strain evidence="2 3">MCWD5</strain>
    </source>
</reference>
<keyword evidence="3" id="KW-1185">Reference proteome</keyword>
<proteinExistence type="predicted"/>
<keyword evidence="1" id="KW-0472">Membrane</keyword>
<accession>A0A371AVF1</accession>
<dbReference type="AlphaFoldDB" id="A0A371AVF1"/>
<dbReference type="EMBL" id="QRCT01000023">
    <property type="protein sequence ID" value="RDU23558.1"/>
    <property type="molecule type" value="Genomic_DNA"/>
</dbReference>
<name>A0A371AVF1_9FIRM</name>
<protein>
    <submittedName>
        <fullName evidence="2">DUF4446 family protein</fullName>
    </submittedName>
</protein>
<dbReference type="InterPro" id="IPR027981">
    <property type="entry name" value="DUF4446"/>
</dbReference>
<evidence type="ECO:0000313" key="3">
    <source>
        <dbReference type="Proteomes" id="UP000255036"/>
    </source>
</evidence>
<dbReference type="Pfam" id="PF14584">
    <property type="entry name" value="DUF4446"/>
    <property type="match status" value="1"/>
</dbReference>
<dbReference type="Proteomes" id="UP000255036">
    <property type="component" value="Unassembled WGS sequence"/>
</dbReference>
<comment type="caution">
    <text evidence="2">The sequence shown here is derived from an EMBL/GenBank/DDBJ whole genome shotgun (WGS) entry which is preliminary data.</text>
</comment>
<gene>
    <name evidence="2" type="ORF">DWV06_08960</name>
</gene>
<keyword evidence="1" id="KW-0812">Transmembrane</keyword>
<evidence type="ECO:0000313" key="2">
    <source>
        <dbReference type="EMBL" id="RDU23558.1"/>
    </source>
</evidence>
<dbReference type="OrthoDB" id="5244042at2"/>
<dbReference type="RefSeq" id="WP_115481847.1">
    <property type="nucleotide sequence ID" value="NZ_QRCT01000023.1"/>
</dbReference>